<dbReference type="GO" id="GO:0016874">
    <property type="term" value="F:ligase activity"/>
    <property type="evidence" value="ECO:0007669"/>
    <property type="project" value="UniProtKB-KW"/>
</dbReference>
<sequence length="35" mass="4010">MPELLQAIKVPEETHEIARVPRTASGKITRHMRGR</sequence>
<dbReference type="HOGENOM" id="CLU_3367650_0_0_11"/>
<dbReference type="AlphaFoldDB" id="A0A061A0L2"/>
<keyword evidence="3" id="KW-1185">Reference proteome</keyword>
<reference evidence="2 3" key="2">
    <citation type="submission" date="2021-03" db="EMBL/GenBank/DDBJ databases">
        <title>Genomic Encyclopedia of Type Strains, Phase IV (KMG-IV): sequencing the most valuable type-strain genomes for metagenomic binning, comparative biology and taxonomic classification.</title>
        <authorList>
            <person name="Goeker M."/>
        </authorList>
    </citation>
    <scope>NUCLEOTIDE SEQUENCE [LARGE SCALE GENOMIC DNA]</scope>
    <source>
        <strain evidence="2 3">DSM 41954</strain>
    </source>
</reference>
<gene>
    <name evidence="2" type="ORF">J2Z30_000760</name>
    <name evidence="1" type="ORF">SIRAN8532</name>
</gene>
<evidence type="ECO:0000313" key="3">
    <source>
        <dbReference type="Proteomes" id="UP000756710"/>
    </source>
</evidence>
<keyword evidence="2" id="KW-0436">Ligase</keyword>
<protein>
    <submittedName>
        <fullName evidence="2">Acyl-coenzyme A synthetase/AMP-(Fatty) acid ligase</fullName>
    </submittedName>
    <submittedName>
        <fullName evidence="1">Beta-ketoacyl synthase</fullName>
    </submittedName>
</protein>
<evidence type="ECO:0000313" key="2">
    <source>
        <dbReference type="EMBL" id="MBP2059762.1"/>
    </source>
</evidence>
<dbReference type="PATRIC" id="fig|576784.4.peg.8756"/>
<evidence type="ECO:0000313" key="1">
    <source>
        <dbReference type="EMBL" id="CDR15016.1"/>
    </source>
</evidence>
<dbReference type="EMBL" id="JAGGLR010000002">
    <property type="protein sequence ID" value="MBP2059762.1"/>
    <property type="molecule type" value="Genomic_DNA"/>
</dbReference>
<accession>A0A061A0L2</accession>
<proteinExistence type="predicted"/>
<reference evidence="1" key="1">
    <citation type="submission" date="2014-05" db="EMBL/GenBank/DDBJ databases">
        <authorList>
            <person name="Horn Fabian"/>
        </authorList>
    </citation>
    <scope>NUCLEOTIDE SEQUENCE</scope>
</reference>
<organism evidence="1">
    <name type="scientific">Streptomyces iranensis</name>
    <dbReference type="NCBI Taxonomy" id="576784"/>
    <lineage>
        <taxon>Bacteria</taxon>
        <taxon>Bacillati</taxon>
        <taxon>Actinomycetota</taxon>
        <taxon>Actinomycetes</taxon>
        <taxon>Kitasatosporales</taxon>
        <taxon>Streptomycetaceae</taxon>
        <taxon>Streptomyces</taxon>
        <taxon>Streptomyces violaceusniger group</taxon>
    </lineage>
</organism>
<dbReference type="Proteomes" id="UP000756710">
    <property type="component" value="Unassembled WGS sequence"/>
</dbReference>
<dbReference type="EMBL" id="LK022848">
    <property type="protein sequence ID" value="CDR15016.1"/>
    <property type="molecule type" value="Genomic_DNA"/>
</dbReference>
<name>A0A061A0L2_9ACTN</name>